<dbReference type="RefSeq" id="WP_272095364.1">
    <property type="nucleotide sequence ID" value="NZ_JAQNDK010000001.1"/>
</dbReference>
<evidence type="ECO:0000313" key="3">
    <source>
        <dbReference type="Proteomes" id="UP001217485"/>
    </source>
</evidence>
<feature type="compositionally biased region" description="Basic and acidic residues" evidence="1">
    <location>
        <begin position="345"/>
        <end position="355"/>
    </location>
</feature>
<gene>
    <name evidence="2" type="ORF">POL72_12410</name>
</gene>
<evidence type="ECO:0000256" key="1">
    <source>
        <dbReference type="SAM" id="MobiDB-lite"/>
    </source>
</evidence>
<feature type="compositionally biased region" description="Basic and acidic residues" evidence="1">
    <location>
        <begin position="40"/>
        <end position="52"/>
    </location>
</feature>
<feature type="region of interest" description="Disordered" evidence="1">
    <location>
        <begin position="1"/>
        <end position="139"/>
    </location>
</feature>
<feature type="compositionally biased region" description="Basic and acidic residues" evidence="1">
    <location>
        <begin position="104"/>
        <end position="122"/>
    </location>
</feature>
<sequence length="426" mass="44278">MQTRRDRAPASPAGAEQAPRTKTRESSHHGRAKSASAATGDEKTSGAGDRNRTGTARSRGKAPHAAADAEENAGGSAKAGGGKKGVAKKKAGGEKKKEKRRAARTVESKRRGAKKGMEREAPPKPCHGPVLSMDRSGLEPERLELVDCKGKPREEARRALSLLARPWGTPRPILSDEGAPARRPEAASRKGRRAGDEPRAVGSRASGVQAGEVAPGVRLLDPGLLSRIDALARRYPGRLVSLVSGYRPQSQGSLHQTGRALDLRIAGVRNDELAAACRALADTGCGYYPNSSFVHVDVRAPGTGSVSWIDASGPGEAPRYVTAWPPPQDEGRGATEGMSGEDAEEVLRRERRDRSASTAPEKMAGPVSDKASAAPERASSASETAGAAPEKAASAAPEKASTVPEKTGAAPEKAGAPPETAARGTP</sequence>
<dbReference type="Gene3D" id="3.30.1380.10">
    <property type="match status" value="1"/>
</dbReference>
<dbReference type="SUPFAM" id="SSF55166">
    <property type="entry name" value="Hedgehog/DD-peptidase"/>
    <property type="match status" value="1"/>
</dbReference>
<comment type="caution">
    <text evidence="2">The sequence shown here is derived from an EMBL/GenBank/DDBJ whole genome shotgun (WGS) entry which is preliminary data.</text>
</comment>
<reference evidence="2 3" key="1">
    <citation type="submission" date="2023-01" db="EMBL/GenBank/DDBJ databases">
        <title>Minimal conservation of predation-associated metabolite biosynthetic gene clusters underscores biosynthetic potential of Myxococcota including descriptions for ten novel species: Archangium lansinium sp. nov., Myxococcus landrumus sp. nov., Nannocystis bai.</title>
        <authorList>
            <person name="Ahearne A."/>
            <person name="Stevens C."/>
            <person name="Dowd S."/>
        </authorList>
    </citation>
    <scope>NUCLEOTIDE SEQUENCE [LARGE SCALE GENOMIC DNA]</scope>
    <source>
        <strain evidence="2 3">WIWO2</strain>
    </source>
</reference>
<dbReference type="InterPro" id="IPR009045">
    <property type="entry name" value="Zn_M74/Hedgehog-like"/>
</dbReference>
<feature type="compositionally biased region" description="Basic and acidic residues" evidence="1">
    <location>
        <begin position="179"/>
        <end position="199"/>
    </location>
</feature>
<feature type="region of interest" description="Disordered" evidence="1">
    <location>
        <begin position="171"/>
        <end position="208"/>
    </location>
</feature>
<dbReference type="EMBL" id="JAQNDK010000001">
    <property type="protein sequence ID" value="MDC0678538.1"/>
    <property type="molecule type" value="Genomic_DNA"/>
</dbReference>
<dbReference type="Pfam" id="PF05951">
    <property type="entry name" value="Peptidase_M15_2"/>
    <property type="match status" value="1"/>
</dbReference>
<name>A0ABT5BWN8_9BACT</name>
<evidence type="ECO:0000313" key="2">
    <source>
        <dbReference type="EMBL" id="MDC0678538.1"/>
    </source>
</evidence>
<accession>A0ABT5BWN8</accession>
<keyword evidence="3" id="KW-1185">Reference proteome</keyword>
<proteinExistence type="predicted"/>
<dbReference type="InterPro" id="IPR010275">
    <property type="entry name" value="MepK"/>
</dbReference>
<protein>
    <submittedName>
        <fullName evidence="2">DUF882 domain-containing protein</fullName>
    </submittedName>
</protein>
<dbReference type="Proteomes" id="UP001217485">
    <property type="component" value="Unassembled WGS sequence"/>
</dbReference>
<organism evidence="2 3">
    <name type="scientific">Sorangium atrum</name>
    <dbReference type="NCBI Taxonomy" id="2995308"/>
    <lineage>
        <taxon>Bacteria</taxon>
        <taxon>Pseudomonadati</taxon>
        <taxon>Myxococcota</taxon>
        <taxon>Polyangia</taxon>
        <taxon>Polyangiales</taxon>
        <taxon>Polyangiaceae</taxon>
        <taxon>Sorangium</taxon>
    </lineage>
</organism>
<feature type="compositionally biased region" description="Low complexity" evidence="1">
    <location>
        <begin position="371"/>
        <end position="426"/>
    </location>
</feature>
<feature type="region of interest" description="Disordered" evidence="1">
    <location>
        <begin position="314"/>
        <end position="426"/>
    </location>
</feature>